<dbReference type="EMBL" id="QUMQ01000001">
    <property type="protein sequence ID" value="REF94171.1"/>
    <property type="molecule type" value="Genomic_DNA"/>
</dbReference>
<proteinExistence type="predicted"/>
<dbReference type="RefSeq" id="WP_116066034.1">
    <property type="nucleotide sequence ID" value="NZ_BONB01000027.1"/>
</dbReference>
<evidence type="ECO:0000313" key="3">
    <source>
        <dbReference type="Proteomes" id="UP000256913"/>
    </source>
</evidence>
<sequence>MRRKLVTALSTLLLALPAAVFFGAPAAQAALQPPAGCRYFHTVNPYYGDTCFEWAGDDQWVYDGVGDGWSARVEIETLYGKVRWCANTETAGHWVECKFDHEEASCVHFRMYEQDGGDNGPTRYWTDWTDWISTSTGADC</sequence>
<protein>
    <recommendedName>
        <fullName evidence="4">Peptidase inhibitor family I36</fullName>
    </recommendedName>
</protein>
<accession>A0A3D9ZA04</accession>
<dbReference type="AlphaFoldDB" id="A0A3D9ZA04"/>
<feature type="chain" id="PRO_5017826623" description="Peptidase inhibitor family I36" evidence="1">
    <location>
        <begin position="30"/>
        <end position="140"/>
    </location>
</feature>
<keyword evidence="3" id="KW-1185">Reference proteome</keyword>
<name>A0A3D9ZA04_9ACTN</name>
<evidence type="ECO:0008006" key="4">
    <source>
        <dbReference type="Google" id="ProtNLM"/>
    </source>
</evidence>
<evidence type="ECO:0000256" key="1">
    <source>
        <dbReference type="SAM" id="SignalP"/>
    </source>
</evidence>
<dbReference type="OrthoDB" id="3830608at2"/>
<reference evidence="2 3" key="1">
    <citation type="submission" date="2018-08" db="EMBL/GenBank/DDBJ databases">
        <title>Sequencing the genomes of 1000 actinobacteria strains.</title>
        <authorList>
            <person name="Klenk H.-P."/>
        </authorList>
    </citation>
    <scope>NUCLEOTIDE SEQUENCE [LARGE SCALE GENOMIC DNA]</scope>
    <source>
        <strain evidence="2 3">DSM 44099</strain>
    </source>
</reference>
<feature type="signal peptide" evidence="1">
    <location>
        <begin position="1"/>
        <end position="29"/>
    </location>
</feature>
<evidence type="ECO:0000313" key="2">
    <source>
        <dbReference type="EMBL" id="REF94171.1"/>
    </source>
</evidence>
<gene>
    <name evidence="2" type="ORF">DFJ67_0085</name>
</gene>
<keyword evidence="1" id="KW-0732">Signal</keyword>
<comment type="caution">
    <text evidence="2">The sequence shown here is derived from an EMBL/GenBank/DDBJ whole genome shotgun (WGS) entry which is preliminary data.</text>
</comment>
<dbReference type="Proteomes" id="UP000256913">
    <property type="component" value="Unassembled WGS sequence"/>
</dbReference>
<organism evidence="2 3">
    <name type="scientific">Asanoa ferruginea</name>
    <dbReference type="NCBI Taxonomy" id="53367"/>
    <lineage>
        <taxon>Bacteria</taxon>
        <taxon>Bacillati</taxon>
        <taxon>Actinomycetota</taxon>
        <taxon>Actinomycetes</taxon>
        <taxon>Micromonosporales</taxon>
        <taxon>Micromonosporaceae</taxon>
        <taxon>Asanoa</taxon>
    </lineage>
</organism>